<evidence type="ECO:0000256" key="1">
    <source>
        <dbReference type="ARBA" id="ARBA00006247"/>
    </source>
</evidence>
<organism evidence="5 6">
    <name type="scientific">Kwoniella newhampshirensis</name>
    <dbReference type="NCBI Taxonomy" id="1651941"/>
    <lineage>
        <taxon>Eukaryota</taxon>
        <taxon>Fungi</taxon>
        <taxon>Dikarya</taxon>
        <taxon>Basidiomycota</taxon>
        <taxon>Agaricomycotina</taxon>
        <taxon>Tremellomycetes</taxon>
        <taxon>Tremellales</taxon>
        <taxon>Cryptococcaceae</taxon>
        <taxon>Kwoniella</taxon>
    </lineage>
</organism>
<evidence type="ECO:0000256" key="4">
    <source>
        <dbReference type="SAM" id="MobiDB-lite"/>
    </source>
</evidence>
<dbReference type="InterPro" id="IPR036264">
    <property type="entry name" value="Bact_exopeptidase_dim_dom"/>
</dbReference>
<dbReference type="GO" id="GO:0016787">
    <property type="term" value="F:hydrolase activity"/>
    <property type="evidence" value="ECO:0007669"/>
    <property type="project" value="UniProtKB-KW"/>
</dbReference>
<keyword evidence="3" id="KW-0378">Hydrolase</keyword>
<dbReference type="EMBL" id="JBCAWK010000008">
    <property type="protein sequence ID" value="KAK8850327.1"/>
    <property type="molecule type" value="Genomic_DNA"/>
</dbReference>
<dbReference type="InterPro" id="IPR050072">
    <property type="entry name" value="Peptidase_M20A"/>
</dbReference>
<evidence type="ECO:0000256" key="3">
    <source>
        <dbReference type="ARBA" id="ARBA00022801"/>
    </source>
</evidence>
<dbReference type="Gene3D" id="3.40.630.10">
    <property type="entry name" value="Zn peptidases"/>
    <property type="match status" value="2"/>
</dbReference>
<evidence type="ECO:0008006" key="7">
    <source>
        <dbReference type="Google" id="ProtNLM"/>
    </source>
</evidence>
<dbReference type="Gene3D" id="3.30.70.360">
    <property type="match status" value="1"/>
</dbReference>
<keyword evidence="6" id="KW-1185">Reference proteome</keyword>
<feature type="region of interest" description="Disordered" evidence="4">
    <location>
        <begin position="34"/>
        <end position="65"/>
    </location>
</feature>
<dbReference type="RefSeq" id="XP_066801758.1">
    <property type="nucleotide sequence ID" value="XM_066947344.1"/>
</dbReference>
<dbReference type="GeneID" id="92181502"/>
<proteinExistence type="inferred from homology"/>
<comment type="caution">
    <text evidence="5">The sequence shown here is derived from an EMBL/GenBank/DDBJ whole genome shotgun (WGS) entry which is preliminary data.</text>
</comment>
<keyword evidence="2" id="KW-0479">Metal-binding</keyword>
<sequence>MYLEPLTSDEEGDDQRSTRSITISARFSQATSSIVGSPSVTTTASEISSKGNGSRMTTESTIPEPSTEECLAVLQKIIQIKSYSKTDGELHATAHMAEIMKSIGLDSQLYKFDEGARQNAVGVWKGKGKGKGKNLLFNGHLDTNPVTEGWTVDPWGGLIRDGMIYGIGVSNMKSGCAAYFCAVQTLLKSGWQPRGDVTLTYVVGELQGGVGTAALIEQGVCSDADYFVNCEPSDLKAITMHAESQIFRIELTGVTRHMSKREDATDALLAATDLIPRLTALTFPNAKNQDVEACNRCHVGVVRAGLGREMADWRPPQVADFAIVRGAARFGPGQTPEDVRSALDQCCSETRKSFPELEYDILFEYADGMPSFEVPKDAYIVQRINEMYEQVRPGEKQPTGALAPQCFFGSDAGHLYTKLGMEGIVCGPGGKYNTMPDERVEIVDYMDCIKMFVRLIMDICG</sequence>
<dbReference type="SUPFAM" id="SSF53187">
    <property type="entry name" value="Zn-dependent exopeptidases"/>
    <property type="match status" value="1"/>
</dbReference>
<evidence type="ECO:0000313" key="6">
    <source>
        <dbReference type="Proteomes" id="UP001388673"/>
    </source>
</evidence>
<gene>
    <name evidence="5" type="ORF">IAR55_004244</name>
</gene>
<dbReference type="InterPro" id="IPR002933">
    <property type="entry name" value="Peptidase_M20"/>
</dbReference>
<name>A0AAW0YXC9_9TREE</name>
<evidence type="ECO:0000256" key="2">
    <source>
        <dbReference type="ARBA" id="ARBA00022723"/>
    </source>
</evidence>
<dbReference type="PANTHER" id="PTHR43808">
    <property type="entry name" value="ACETYLORNITHINE DEACETYLASE"/>
    <property type="match status" value="1"/>
</dbReference>
<dbReference type="AlphaFoldDB" id="A0AAW0YXC9"/>
<reference evidence="5 6" key="1">
    <citation type="journal article" date="2024" name="bioRxiv">
        <title>Comparative genomics of Cryptococcus and Kwoniella reveals pathogenesis evolution and contrasting karyotype dynamics via intercentromeric recombination or chromosome fusion.</title>
        <authorList>
            <person name="Coelho M.A."/>
            <person name="David-Palma M."/>
            <person name="Shea T."/>
            <person name="Bowers K."/>
            <person name="McGinley-Smith S."/>
            <person name="Mohammad A.W."/>
            <person name="Gnirke A."/>
            <person name="Yurkov A.M."/>
            <person name="Nowrousian M."/>
            <person name="Sun S."/>
            <person name="Cuomo C.A."/>
            <person name="Heitman J."/>
        </authorList>
    </citation>
    <scope>NUCLEOTIDE SEQUENCE [LARGE SCALE GENOMIC DNA]</scope>
    <source>
        <strain evidence="5 6">CBS 13917</strain>
    </source>
</reference>
<dbReference type="Proteomes" id="UP001388673">
    <property type="component" value="Unassembled WGS sequence"/>
</dbReference>
<protein>
    <recommendedName>
        <fullName evidence="7">Peptidase M20 dimerisation domain-containing protein</fullName>
    </recommendedName>
</protein>
<dbReference type="KEGG" id="kne:92181502"/>
<feature type="compositionally biased region" description="Polar residues" evidence="4">
    <location>
        <begin position="34"/>
        <end position="56"/>
    </location>
</feature>
<accession>A0AAW0YXC9</accession>
<dbReference type="SUPFAM" id="SSF55031">
    <property type="entry name" value="Bacterial exopeptidase dimerisation domain"/>
    <property type="match status" value="1"/>
</dbReference>
<dbReference type="GO" id="GO:0046872">
    <property type="term" value="F:metal ion binding"/>
    <property type="evidence" value="ECO:0007669"/>
    <property type="project" value="UniProtKB-KW"/>
</dbReference>
<dbReference type="Pfam" id="PF01546">
    <property type="entry name" value="Peptidase_M20"/>
    <property type="match status" value="1"/>
</dbReference>
<evidence type="ECO:0000313" key="5">
    <source>
        <dbReference type="EMBL" id="KAK8850327.1"/>
    </source>
</evidence>
<comment type="similarity">
    <text evidence="1">Belongs to the peptidase M20A family.</text>
</comment>